<dbReference type="RefSeq" id="WP_141787479.1">
    <property type="nucleotide sequence ID" value="NZ_BAAAKX010000013.1"/>
</dbReference>
<keyword evidence="2" id="KW-1185">Reference proteome</keyword>
<sequence length="163" mass="17326">MRIRATIDYDATPDEVFTMLADSDFQDRKAKATGALEHEVSITTRGEQTEIVSKRTMPTDEFPDFVKGMVGDRLPVTETHTWGPAAADGSRRGEITVAVGNLPVGLKGTLALAPHGEGTTQSVDGELKARIPLIGGKVEKAAAPAIEAAIDIERTTGRAWLAG</sequence>
<dbReference type="AlphaFoldDB" id="A0A542ZGI5"/>
<evidence type="ECO:0000313" key="1">
    <source>
        <dbReference type="EMBL" id="TQL59458.1"/>
    </source>
</evidence>
<name>A0A542ZGI5_9MICO</name>
<dbReference type="EMBL" id="VFOQ01000001">
    <property type="protein sequence ID" value="TQL59458.1"/>
    <property type="molecule type" value="Genomic_DNA"/>
</dbReference>
<reference evidence="1 2" key="1">
    <citation type="submission" date="2019-06" db="EMBL/GenBank/DDBJ databases">
        <title>Sequencing the genomes of 1000 actinobacteria strains.</title>
        <authorList>
            <person name="Klenk H.-P."/>
        </authorList>
    </citation>
    <scope>NUCLEOTIDE SEQUENCE [LARGE SCALE GENOMIC DNA]</scope>
    <source>
        <strain evidence="1 2">DSM 18082</strain>
    </source>
</reference>
<comment type="caution">
    <text evidence="1">The sequence shown here is derived from an EMBL/GenBank/DDBJ whole genome shotgun (WGS) entry which is preliminary data.</text>
</comment>
<dbReference type="Pfam" id="PF10698">
    <property type="entry name" value="DUF2505"/>
    <property type="match status" value="1"/>
</dbReference>
<protein>
    <submittedName>
        <fullName evidence="1">Uncharacterized protein DUF2505</fullName>
    </submittedName>
</protein>
<organism evidence="1 2">
    <name type="scientific">Oryzihumus leptocrescens</name>
    <dbReference type="NCBI Taxonomy" id="297536"/>
    <lineage>
        <taxon>Bacteria</taxon>
        <taxon>Bacillati</taxon>
        <taxon>Actinomycetota</taxon>
        <taxon>Actinomycetes</taxon>
        <taxon>Micrococcales</taxon>
        <taxon>Intrasporangiaceae</taxon>
        <taxon>Oryzihumus</taxon>
    </lineage>
</organism>
<dbReference type="Proteomes" id="UP000319514">
    <property type="component" value="Unassembled WGS sequence"/>
</dbReference>
<proteinExistence type="predicted"/>
<evidence type="ECO:0000313" key="2">
    <source>
        <dbReference type="Proteomes" id="UP000319514"/>
    </source>
</evidence>
<gene>
    <name evidence="1" type="ORF">FB474_0812</name>
</gene>
<dbReference type="InterPro" id="IPR019639">
    <property type="entry name" value="DUF2505"/>
</dbReference>
<dbReference type="OrthoDB" id="3266819at2"/>
<accession>A0A542ZGI5</accession>